<dbReference type="eggNOG" id="ENOG50331DK">
    <property type="taxonomic scope" value="Bacteria"/>
</dbReference>
<proteinExistence type="predicted"/>
<dbReference type="AlphaFoldDB" id="E2SAP9"/>
<evidence type="ECO:0000313" key="3">
    <source>
        <dbReference type="Proteomes" id="UP000003111"/>
    </source>
</evidence>
<reference evidence="2" key="1">
    <citation type="submission" date="2010-08" db="EMBL/GenBank/DDBJ databases">
        <authorList>
            <person name="Muzny D."/>
            <person name="Qin X."/>
            <person name="Buhay C."/>
            <person name="Dugan-Rocha S."/>
            <person name="Ding Y."/>
            <person name="Chen G."/>
            <person name="Hawes A."/>
            <person name="Holder M."/>
            <person name="Jhangiani S."/>
            <person name="Johnson A."/>
            <person name="Khan Z."/>
            <person name="Li Z."/>
            <person name="Liu W."/>
            <person name="Liu X."/>
            <person name="Perez L."/>
            <person name="Shen H."/>
            <person name="Wang Q."/>
            <person name="Watt J."/>
            <person name="Xi L."/>
            <person name="Xin Y."/>
            <person name="Zhou J."/>
            <person name="Deng J."/>
            <person name="Jiang H."/>
            <person name="Liu Y."/>
            <person name="Qu J."/>
            <person name="Song X.-Z."/>
            <person name="Zhang L."/>
            <person name="Villasana D."/>
            <person name="Johnson A."/>
            <person name="Liu J."/>
            <person name="Liyanage D."/>
            <person name="Lorensuhewa L."/>
            <person name="Robinson T."/>
            <person name="Song A."/>
            <person name="Song B.-B."/>
            <person name="Dinh H."/>
            <person name="Thornton R."/>
            <person name="Coyle M."/>
            <person name="Francisco L."/>
            <person name="Jackson L."/>
            <person name="Javaid M."/>
            <person name="Korchina V."/>
            <person name="Kovar C."/>
            <person name="Mata R."/>
            <person name="Mathew T."/>
            <person name="Ngo R."/>
            <person name="Nguyen L."/>
            <person name="Nguyen N."/>
            <person name="Okwuonu G."/>
            <person name="Ongeri F."/>
            <person name="Pham C."/>
            <person name="Simmons D."/>
            <person name="Wilczek-Boney K."/>
            <person name="Hale W."/>
            <person name="Jakkamsetti A."/>
            <person name="Pham P."/>
            <person name="Ruth R."/>
            <person name="San Lucas F."/>
            <person name="Warren J."/>
            <person name="Zhang J."/>
            <person name="Zhao Z."/>
            <person name="Zhou C."/>
            <person name="Zhu D."/>
            <person name="Lee S."/>
            <person name="Bess C."/>
            <person name="Blankenburg K."/>
            <person name="Forbes L."/>
            <person name="Fu Q."/>
            <person name="Gubbala S."/>
            <person name="Hirani K."/>
            <person name="Jayaseelan J.C."/>
            <person name="Lara F."/>
            <person name="Munidasa M."/>
            <person name="Palculict T."/>
            <person name="Patil S."/>
            <person name="Pu L.-L."/>
            <person name="Saada N."/>
            <person name="Tang L."/>
            <person name="Weissenberger G."/>
            <person name="Zhu Y."/>
            <person name="Hemphill L."/>
            <person name="Shang Y."/>
            <person name="Youmans B."/>
            <person name="Ayvaz T."/>
            <person name="Ross M."/>
            <person name="Santibanez J."/>
            <person name="Aqrawi P."/>
            <person name="Gross S."/>
            <person name="Joshi V."/>
            <person name="Fowler G."/>
            <person name="Nazareth L."/>
            <person name="Reid J."/>
            <person name="Worley K."/>
            <person name="Petrosino J."/>
            <person name="Highlander S."/>
            <person name="Gibbs R."/>
        </authorList>
    </citation>
    <scope>NUCLEOTIDE SEQUENCE [LARGE SCALE GENOMIC DNA]</scope>
    <source>
        <strain evidence="2">DSM 15272</strain>
    </source>
</reference>
<feature type="compositionally biased region" description="Basic and acidic residues" evidence="1">
    <location>
        <begin position="151"/>
        <end position="171"/>
    </location>
</feature>
<keyword evidence="3" id="KW-1185">Reference proteome</keyword>
<accession>E2SAP9</accession>
<feature type="region of interest" description="Disordered" evidence="1">
    <location>
        <begin position="146"/>
        <end position="177"/>
    </location>
</feature>
<organism evidence="2 3">
    <name type="scientific">Aeromicrobium marinum DSM 15272</name>
    <dbReference type="NCBI Taxonomy" id="585531"/>
    <lineage>
        <taxon>Bacteria</taxon>
        <taxon>Bacillati</taxon>
        <taxon>Actinomycetota</taxon>
        <taxon>Actinomycetes</taxon>
        <taxon>Propionibacteriales</taxon>
        <taxon>Nocardioidaceae</taxon>
        <taxon>Aeromicrobium</taxon>
    </lineage>
</organism>
<dbReference type="HOGENOM" id="CLU_1514800_0_0_11"/>
<dbReference type="RefSeq" id="WP_007078129.1">
    <property type="nucleotide sequence ID" value="NZ_CM001024.1"/>
</dbReference>
<protein>
    <submittedName>
        <fullName evidence="2">Uncharacterized protein</fullName>
    </submittedName>
</protein>
<dbReference type="EMBL" id="ACLF03000004">
    <property type="protein sequence ID" value="EFQ83445.1"/>
    <property type="molecule type" value="Genomic_DNA"/>
</dbReference>
<dbReference type="STRING" id="585531.HMPREF0063_11107"/>
<comment type="caution">
    <text evidence="2">The sequence shown here is derived from an EMBL/GenBank/DDBJ whole genome shotgun (WGS) entry which is preliminary data.</text>
</comment>
<name>E2SAP9_9ACTN</name>
<feature type="region of interest" description="Disordered" evidence="1">
    <location>
        <begin position="80"/>
        <end position="110"/>
    </location>
</feature>
<gene>
    <name evidence="2" type="ORF">HMPREF0063_11107</name>
</gene>
<dbReference type="Proteomes" id="UP000003111">
    <property type="component" value="Unassembled WGS sequence"/>
</dbReference>
<evidence type="ECO:0000313" key="2">
    <source>
        <dbReference type="EMBL" id="EFQ83445.1"/>
    </source>
</evidence>
<sequence>MSDRHANRADLDHLREFIASRAGVEAFVEPATSVTQTTLLLVAGDGEWTRRRIASAQAAADFARKEKIPVYDTNRVGIPQRMREFDQRQRRGGPQAGGSRPVANPAPAARLDPRQSAAVMTLEMIAGADPLPDAHDRDDLVTLLRQARGKAHPDRRGGDRSMWDKVEDAARTLDLTD</sequence>
<evidence type="ECO:0000256" key="1">
    <source>
        <dbReference type="SAM" id="MobiDB-lite"/>
    </source>
</evidence>